<evidence type="ECO:0000256" key="3">
    <source>
        <dbReference type="ARBA" id="ARBA00022448"/>
    </source>
</evidence>
<feature type="transmembrane region" description="Helical" evidence="8">
    <location>
        <begin position="12"/>
        <end position="32"/>
    </location>
</feature>
<sequence length="312" mass="33516">MLPIFESILPIFLLILAGNLLRRLPLIIPAAWPGLDQLGYWFLYPALLFVTIVNADFTGLQLDEMMAALLVSVALMCALTYALWPLLARTGLVREREFSSVFQTTVRWNSFIALAVAQKIFLPAGMAVVALVMLVIIIPLNIASTYVVTRFADRSANWRQVGWNIATNPLILAMLAAIVMRAMPFGLYAPLNETIDLAGRAALGMGLIAIGASLKPGDLVRLRFAIWLPTVLKLALFPALLVGVAMAFGVTGVQLSYLALCGAVPTAMNGYLLARQLGGDAELYAAVTTLQTALSFLTIPAVLAITAQLSAG</sequence>
<keyword evidence="5 8" id="KW-0812">Transmembrane</keyword>
<comment type="subcellular location">
    <subcellularLocation>
        <location evidence="1">Cell membrane</location>
        <topology evidence="1">Multi-pass membrane protein</topology>
    </subcellularLocation>
</comment>
<evidence type="ECO:0000256" key="1">
    <source>
        <dbReference type="ARBA" id="ARBA00004651"/>
    </source>
</evidence>
<evidence type="ECO:0000256" key="4">
    <source>
        <dbReference type="ARBA" id="ARBA00022475"/>
    </source>
</evidence>
<dbReference type="GO" id="GO:0005886">
    <property type="term" value="C:plasma membrane"/>
    <property type="evidence" value="ECO:0007669"/>
    <property type="project" value="UniProtKB-SubCell"/>
</dbReference>
<keyword evidence="4" id="KW-1003">Cell membrane</keyword>
<feature type="transmembrane region" description="Helical" evidence="8">
    <location>
        <begin position="120"/>
        <end position="149"/>
    </location>
</feature>
<dbReference type="InterPro" id="IPR038770">
    <property type="entry name" value="Na+/solute_symporter_sf"/>
</dbReference>
<evidence type="ECO:0000256" key="8">
    <source>
        <dbReference type="SAM" id="Phobius"/>
    </source>
</evidence>
<dbReference type="Gene3D" id="1.20.1530.20">
    <property type="match status" value="1"/>
</dbReference>
<dbReference type="GO" id="GO:0055085">
    <property type="term" value="P:transmembrane transport"/>
    <property type="evidence" value="ECO:0007669"/>
    <property type="project" value="InterPro"/>
</dbReference>
<keyword evidence="3" id="KW-0813">Transport</keyword>
<dbReference type="OrthoDB" id="9805563at2"/>
<organism evidence="9 10">
    <name type="scientific">Neomesorhizobium albiziae</name>
    <dbReference type="NCBI Taxonomy" id="335020"/>
    <lineage>
        <taxon>Bacteria</taxon>
        <taxon>Pseudomonadati</taxon>
        <taxon>Pseudomonadota</taxon>
        <taxon>Alphaproteobacteria</taxon>
        <taxon>Hyphomicrobiales</taxon>
        <taxon>Phyllobacteriaceae</taxon>
        <taxon>Neomesorhizobium</taxon>
    </lineage>
</organism>
<evidence type="ECO:0000256" key="6">
    <source>
        <dbReference type="ARBA" id="ARBA00022989"/>
    </source>
</evidence>
<gene>
    <name evidence="9" type="ORF">SAMN04488498_11273</name>
</gene>
<feature type="transmembrane region" description="Helical" evidence="8">
    <location>
        <begin position="38"/>
        <end position="55"/>
    </location>
</feature>
<dbReference type="PANTHER" id="PTHR36838:SF4">
    <property type="entry name" value="AUXIN EFFLUX CARRIER FAMILY PROTEIN"/>
    <property type="match status" value="1"/>
</dbReference>
<keyword evidence="7 8" id="KW-0472">Membrane</keyword>
<feature type="transmembrane region" description="Helical" evidence="8">
    <location>
        <begin position="67"/>
        <end position="87"/>
    </location>
</feature>
<feature type="transmembrane region" description="Helical" evidence="8">
    <location>
        <begin position="226"/>
        <end position="249"/>
    </location>
</feature>
<dbReference type="AlphaFoldDB" id="A0A1I4CA31"/>
<feature type="transmembrane region" description="Helical" evidence="8">
    <location>
        <begin position="170"/>
        <end position="191"/>
    </location>
</feature>
<proteinExistence type="inferred from homology"/>
<keyword evidence="10" id="KW-1185">Reference proteome</keyword>
<keyword evidence="6 8" id="KW-1133">Transmembrane helix</keyword>
<evidence type="ECO:0000256" key="2">
    <source>
        <dbReference type="ARBA" id="ARBA00010145"/>
    </source>
</evidence>
<feature type="transmembrane region" description="Helical" evidence="8">
    <location>
        <begin position="283"/>
        <end position="307"/>
    </location>
</feature>
<evidence type="ECO:0000256" key="7">
    <source>
        <dbReference type="ARBA" id="ARBA00023136"/>
    </source>
</evidence>
<dbReference type="Pfam" id="PF03547">
    <property type="entry name" value="Mem_trans"/>
    <property type="match status" value="1"/>
</dbReference>
<evidence type="ECO:0000313" key="10">
    <source>
        <dbReference type="Proteomes" id="UP000323300"/>
    </source>
</evidence>
<protein>
    <recommendedName>
        <fullName evidence="11">AEC family transporter</fullName>
    </recommendedName>
</protein>
<evidence type="ECO:0008006" key="11">
    <source>
        <dbReference type="Google" id="ProtNLM"/>
    </source>
</evidence>
<feature type="transmembrane region" description="Helical" evidence="8">
    <location>
        <begin position="255"/>
        <end position="274"/>
    </location>
</feature>
<feature type="transmembrane region" description="Helical" evidence="8">
    <location>
        <begin position="197"/>
        <end position="214"/>
    </location>
</feature>
<dbReference type="EMBL" id="FOSL01000012">
    <property type="protein sequence ID" value="SFK77129.1"/>
    <property type="molecule type" value="Genomic_DNA"/>
</dbReference>
<evidence type="ECO:0000313" key="9">
    <source>
        <dbReference type="EMBL" id="SFK77129.1"/>
    </source>
</evidence>
<accession>A0A1I4CA31</accession>
<dbReference type="InterPro" id="IPR004776">
    <property type="entry name" value="Mem_transp_PIN-like"/>
</dbReference>
<evidence type="ECO:0000256" key="5">
    <source>
        <dbReference type="ARBA" id="ARBA00022692"/>
    </source>
</evidence>
<comment type="similarity">
    <text evidence="2">Belongs to the auxin efflux carrier (TC 2.A.69) family.</text>
</comment>
<reference evidence="9 10" key="1">
    <citation type="submission" date="2016-10" db="EMBL/GenBank/DDBJ databases">
        <authorList>
            <person name="Varghese N."/>
            <person name="Submissions S."/>
        </authorList>
    </citation>
    <scope>NUCLEOTIDE SEQUENCE [LARGE SCALE GENOMIC DNA]</scope>
    <source>
        <strain evidence="9 10">DSM 21822</strain>
    </source>
</reference>
<dbReference type="Proteomes" id="UP000323300">
    <property type="component" value="Unassembled WGS sequence"/>
</dbReference>
<name>A0A1I4CA31_9HYPH</name>
<dbReference type="RefSeq" id="WP_149761824.1">
    <property type="nucleotide sequence ID" value="NZ_BSPE01000004.1"/>
</dbReference>
<dbReference type="PANTHER" id="PTHR36838">
    <property type="entry name" value="AUXIN EFFLUX CARRIER FAMILY PROTEIN"/>
    <property type="match status" value="1"/>
</dbReference>